<feature type="region of interest" description="Disordered" evidence="5">
    <location>
        <begin position="99"/>
        <end position="126"/>
    </location>
</feature>
<feature type="region of interest" description="Disordered" evidence="5">
    <location>
        <begin position="166"/>
        <end position="203"/>
    </location>
</feature>
<proteinExistence type="predicted"/>
<sequence length="362" mass="40344">MISATMTAQEEQGCRGLDSLLPTSGKTSLDSSTHFVKDIQSKEQLNNPGDDFAPKARKPYTITKQRERWTEEEHKNFLEALKLYGRAWRRIEEHVAREPNNGDVDSVKPIEIPPPRPKRKPMHPYPRKLVSPVKTAISIPKKSPNTMDTENQSPTSVLSVIGSDSSVGLDSCRPNGNLSSVSSEVPKLMSEREDENSSTGDETMTMELDLSSRDDAFVKEDSNESSTQSLKLFGKTLLVSDPYSGPKTCKEENCSLPLRAVPLRLPMSDFLNGMCCPIPFPWLTLCSPNPEVRSPTPVRARSVSDNEEGSFTGSNSDSHPQDFARKVDSKSISFYKLSKRNSVESSSSCRKKGFMPYRRCFV</sequence>
<organism evidence="7 8">
    <name type="scientific">Castilleja foliolosa</name>
    <dbReference type="NCBI Taxonomy" id="1961234"/>
    <lineage>
        <taxon>Eukaryota</taxon>
        <taxon>Viridiplantae</taxon>
        <taxon>Streptophyta</taxon>
        <taxon>Embryophyta</taxon>
        <taxon>Tracheophyta</taxon>
        <taxon>Spermatophyta</taxon>
        <taxon>Magnoliopsida</taxon>
        <taxon>eudicotyledons</taxon>
        <taxon>Gunneridae</taxon>
        <taxon>Pentapetalae</taxon>
        <taxon>asterids</taxon>
        <taxon>lamiids</taxon>
        <taxon>Lamiales</taxon>
        <taxon>Orobanchaceae</taxon>
        <taxon>Pedicularideae</taxon>
        <taxon>Castillejinae</taxon>
        <taxon>Castilleja</taxon>
    </lineage>
</organism>
<evidence type="ECO:0000256" key="2">
    <source>
        <dbReference type="ARBA" id="ARBA00023015"/>
    </source>
</evidence>
<evidence type="ECO:0000256" key="5">
    <source>
        <dbReference type="SAM" id="MobiDB-lite"/>
    </source>
</evidence>
<feature type="compositionally biased region" description="Basic residues" evidence="5">
    <location>
        <begin position="116"/>
        <end position="126"/>
    </location>
</feature>
<dbReference type="GO" id="GO:0005634">
    <property type="term" value="C:nucleus"/>
    <property type="evidence" value="ECO:0007669"/>
    <property type="project" value="UniProtKB-SubCell"/>
</dbReference>
<comment type="subcellular location">
    <subcellularLocation>
        <location evidence="1">Nucleus</location>
    </subcellularLocation>
</comment>
<keyword evidence="2" id="KW-0805">Transcription regulation</keyword>
<dbReference type="PROSITE" id="PS51294">
    <property type="entry name" value="HTH_MYB"/>
    <property type="match status" value="1"/>
</dbReference>
<evidence type="ECO:0000313" key="7">
    <source>
        <dbReference type="EMBL" id="KAL3613363.1"/>
    </source>
</evidence>
<accession>A0ABD3B7N4</accession>
<protein>
    <recommendedName>
        <fullName evidence="6">HTH myb-type domain-containing protein</fullName>
    </recommendedName>
</protein>
<dbReference type="PANTHER" id="PTHR12802">
    <property type="entry name" value="SWI/SNF COMPLEX-RELATED"/>
    <property type="match status" value="1"/>
</dbReference>
<evidence type="ECO:0000256" key="4">
    <source>
        <dbReference type="ARBA" id="ARBA00023242"/>
    </source>
</evidence>
<feature type="compositionally biased region" description="Polar residues" evidence="5">
    <location>
        <begin position="309"/>
        <end position="318"/>
    </location>
</feature>
<gene>
    <name evidence="7" type="ORF">CASFOL_042776</name>
</gene>
<feature type="compositionally biased region" description="Polar residues" evidence="5">
    <location>
        <begin position="21"/>
        <end position="34"/>
    </location>
</feature>
<evidence type="ECO:0000256" key="1">
    <source>
        <dbReference type="ARBA" id="ARBA00004123"/>
    </source>
</evidence>
<comment type="caution">
    <text evidence="7">The sequence shown here is derived from an EMBL/GenBank/DDBJ whole genome shotgun (WGS) entry which is preliminary data.</text>
</comment>
<keyword evidence="3" id="KW-0804">Transcription</keyword>
<dbReference type="Pfam" id="PF00249">
    <property type="entry name" value="Myb_DNA-binding"/>
    <property type="match status" value="1"/>
</dbReference>
<evidence type="ECO:0000259" key="6">
    <source>
        <dbReference type="PROSITE" id="PS51294"/>
    </source>
</evidence>
<dbReference type="InterPro" id="IPR006447">
    <property type="entry name" value="Myb_dom_plants"/>
</dbReference>
<evidence type="ECO:0000313" key="8">
    <source>
        <dbReference type="Proteomes" id="UP001632038"/>
    </source>
</evidence>
<dbReference type="InterPro" id="IPR001005">
    <property type="entry name" value="SANT/Myb"/>
</dbReference>
<dbReference type="Gene3D" id="1.10.10.60">
    <property type="entry name" value="Homeodomain-like"/>
    <property type="match status" value="1"/>
</dbReference>
<name>A0ABD3B7N4_9LAMI</name>
<feature type="region of interest" description="Disordered" evidence="5">
    <location>
        <begin position="1"/>
        <end position="59"/>
    </location>
</feature>
<dbReference type="SUPFAM" id="SSF46689">
    <property type="entry name" value="Homeodomain-like"/>
    <property type="match status" value="1"/>
</dbReference>
<feature type="region of interest" description="Disordered" evidence="5">
    <location>
        <begin position="293"/>
        <end position="323"/>
    </location>
</feature>
<evidence type="ECO:0000256" key="3">
    <source>
        <dbReference type="ARBA" id="ARBA00023163"/>
    </source>
</evidence>
<feature type="compositionally biased region" description="Polar residues" evidence="5">
    <location>
        <begin position="166"/>
        <end position="183"/>
    </location>
</feature>
<dbReference type="CDD" id="cd00167">
    <property type="entry name" value="SANT"/>
    <property type="match status" value="1"/>
</dbReference>
<dbReference type="InterPro" id="IPR009057">
    <property type="entry name" value="Homeodomain-like_sf"/>
</dbReference>
<dbReference type="NCBIfam" id="TIGR01557">
    <property type="entry name" value="myb_SHAQKYF"/>
    <property type="match status" value="1"/>
</dbReference>
<dbReference type="PANTHER" id="PTHR12802:SF155">
    <property type="entry name" value="DEUBIQUITINASE MYSM1"/>
    <property type="match status" value="1"/>
</dbReference>
<dbReference type="AlphaFoldDB" id="A0ABD3B7N4"/>
<reference evidence="8" key="1">
    <citation type="journal article" date="2024" name="IScience">
        <title>Strigolactones Initiate the Formation of Haustorium-like Structures in Castilleja.</title>
        <authorList>
            <person name="Buerger M."/>
            <person name="Peterson D."/>
            <person name="Chory J."/>
        </authorList>
    </citation>
    <scope>NUCLEOTIDE SEQUENCE [LARGE SCALE GENOMIC DNA]</scope>
</reference>
<dbReference type="Proteomes" id="UP001632038">
    <property type="component" value="Unassembled WGS sequence"/>
</dbReference>
<keyword evidence="8" id="KW-1185">Reference proteome</keyword>
<feature type="domain" description="HTH myb-type" evidence="6">
    <location>
        <begin position="61"/>
        <end position="95"/>
    </location>
</feature>
<dbReference type="InterPro" id="IPR017930">
    <property type="entry name" value="Myb_dom"/>
</dbReference>
<dbReference type="EMBL" id="JAVIJP010000132">
    <property type="protein sequence ID" value="KAL3613363.1"/>
    <property type="molecule type" value="Genomic_DNA"/>
</dbReference>
<feature type="compositionally biased region" description="Polar residues" evidence="5">
    <location>
        <begin position="1"/>
        <end position="10"/>
    </location>
</feature>
<keyword evidence="4" id="KW-0539">Nucleus</keyword>